<dbReference type="RefSeq" id="WP_114297035.1">
    <property type="nucleotide sequence ID" value="NZ_QPJT01000006.1"/>
</dbReference>
<sequence>MPRLAREKSNSGIYHIILRGRTGRAIFRDDEDNLMFLKKLGRCGRELKVQIYAWCLMIDHLHLLIKRGEEELSDTMKRLAVSYAGHYNRKYKSMGHVFYGRYQSENIETDEYLLTVARYIHQNPVNAGIASTPSEWKWSSCGEYYGEEACPAGLLDIKPLLKTFSEDEAAASQDFRKFNEARNQDSCMDCNSSVKLTDDQARAHITSLAPEMDIGEIRNLPKGIRNEIIMKIKKIDGLSQRQAARILGLSQTLISMVQ</sequence>
<dbReference type="Gene3D" id="3.30.70.1290">
    <property type="entry name" value="Transposase IS200-like"/>
    <property type="match status" value="1"/>
</dbReference>
<evidence type="ECO:0000313" key="2">
    <source>
        <dbReference type="EMBL" id="RCX17884.1"/>
    </source>
</evidence>
<evidence type="ECO:0000259" key="1">
    <source>
        <dbReference type="SMART" id="SM01321"/>
    </source>
</evidence>
<dbReference type="PANTHER" id="PTHR34322:SF2">
    <property type="entry name" value="TRANSPOSASE IS200-LIKE DOMAIN-CONTAINING PROTEIN"/>
    <property type="match status" value="1"/>
</dbReference>
<protein>
    <submittedName>
        <fullName evidence="2">REP element-mobilizing transposase RayT</fullName>
    </submittedName>
</protein>
<dbReference type="Proteomes" id="UP000253034">
    <property type="component" value="Unassembled WGS sequence"/>
</dbReference>
<dbReference type="Pfam" id="PF01797">
    <property type="entry name" value="Y1_Tnp"/>
    <property type="match status" value="1"/>
</dbReference>
<dbReference type="SMART" id="SM01321">
    <property type="entry name" value="Y1_Tnp"/>
    <property type="match status" value="1"/>
</dbReference>
<dbReference type="EMBL" id="QPJT01000006">
    <property type="protein sequence ID" value="RCX17884.1"/>
    <property type="molecule type" value="Genomic_DNA"/>
</dbReference>
<organism evidence="2 3">
    <name type="scientific">Anaerobacterium chartisolvens</name>
    <dbReference type="NCBI Taxonomy" id="1297424"/>
    <lineage>
        <taxon>Bacteria</taxon>
        <taxon>Bacillati</taxon>
        <taxon>Bacillota</taxon>
        <taxon>Clostridia</taxon>
        <taxon>Eubacteriales</taxon>
        <taxon>Oscillospiraceae</taxon>
        <taxon>Anaerobacterium</taxon>
    </lineage>
</organism>
<dbReference type="AlphaFoldDB" id="A0A369BDY8"/>
<proteinExistence type="predicted"/>
<dbReference type="InterPro" id="IPR036515">
    <property type="entry name" value="Transposase_17_sf"/>
</dbReference>
<accession>A0A369BDY8</accession>
<comment type="caution">
    <text evidence="2">The sequence shown here is derived from an EMBL/GenBank/DDBJ whole genome shotgun (WGS) entry which is preliminary data.</text>
</comment>
<dbReference type="GO" id="GO:0003677">
    <property type="term" value="F:DNA binding"/>
    <property type="evidence" value="ECO:0007669"/>
    <property type="project" value="InterPro"/>
</dbReference>
<reference evidence="2 3" key="1">
    <citation type="submission" date="2018-07" db="EMBL/GenBank/DDBJ databases">
        <title>Genomic Encyclopedia of Type Strains, Phase IV (KMG-IV): sequencing the most valuable type-strain genomes for metagenomic binning, comparative biology and taxonomic classification.</title>
        <authorList>
            <person name="Goeker M."/>
        </authorList>
    </citation>
    <scope>NUCLEOTIDE SEQUENCE [LARGE SCALE GENOMIC DNA]</scope>
    <source>
        <strain evidence="2 3">DSM 27016</strain>
    </source>
</reference>
<name>A0A369BDY8_9FIRM</name>
<feature type="domain" description="Transposase IS200-like" evidence="1">
    <location>
        <begin position="9"/>
        <end position="123"/>
    </location>
</feature>
<dbReference type="GO" id="GO:0006313">
    <property type="term" value="P:DNA transposition"/>
    <property type="evidence" value="ECO:0007669"/>
    <property type="project" value="InterPro"/>
</dbReference>
<dbReference type="PANTHER" id="PTHR34322">
    <property type="entry name" value="TRANSPOSASE, Y1_TNP DOMAIN-CONTAINING"/>
    <property type="match status" value="1"/>
</dbReference>
<gene>
    <name evidence="2" type="ORF">DFR58_10652</name>
</gene>
<dbReference type="OrthoDB" id="9788881at2"/>
<dbReference type="InterPro" id="IPR002686">
    <property type="entry name" value="Transposase_17"/>
</dbReference>
<dbReference type="SUPFAM" id="SSF143422">
    <property type="entry name" value="Transposase IS200-like"/>
    <property type="match status" value="1"/>
</dbReference>
<keyword evidence="3" id="KW-1185">Reference proteome</keyword>
<dbReference type="GO" id="GO:0004803">
    <property type="term" value="F:transposase activity"/>
    <property type="evidence" value="ECO:0007669"/>
    <property type="project" value="InterPro"/>
</dbReference>
<evidence type="ECO:0000313" key="3">
    <source>
        <dbReference type="Proteomes" id="UP000253034"/>
    </source>
</evidence>